<evidence type="ECO:0000259" key="2">
    <source>
        <dbReference type="PROSITE" id="PS50127"/>
    </source>
</evidence>
<name>A0A6G1SAC7_9ACAR</name>
<dbReference type="SMART" id="SM00212">
    <property type="entry name" value="UBCc"/>
    <property type="match status" value="1"/>
</dbReference>
<gene>
    <name evidence="3" type="primary">UBE2Q2_27</name>
    <name evidence="3" type="ORF">g.2933</name>
</gene>
<dbReference type="InterPro" id="IPR050113">
    <property type="entry name" value="Ub_conjugating_enzyme"/>
</dbReference>
<dbReference type="PANTHER" id="PTHR24067">
    <property type="entry name" value="UBIQUITIN-CONJUGATING ENZYME E2"/>
    <property type="match status" value="1"/>
</dbReference>
<organism evidence="3">
    <name type="scientific">Aceria tosichella</name>
    <name type="common">wheat curl mite</name>
    <dbReference type="NCBI Taxonomy" id="561515"/>
    <lineage>
        <taxon>Eukaryota</taxon>
        <taxon>Metazoa</taxon>
        <taxon>Ecdysozoa</taxon>
        <taxon>Arthropoda</taxon>
        <taxon>Chelicerata</taxon>
        <taxon>Arachnida</taxon>
        <taxon>Acari</taxon>
        <taxon>Acariformes</taxon>
        <taxon>Trombidiformes</taxon>
        <taxon>Prostigmata</taxon>
        <taxon>Eupodina</taxon>
        <taxon>Eriophyoidea</taxon>
        <taxon>Eriophyidae</taxon>
        <taxon>Eriophyinae</taxon>
        <taxon>Aceriini</taxon>
        <taxon>Aceria</taxon>
    </lineage>
</organism>
<dbReference type="InterPro" id="IPR016135">
    <property type="entry name" value="UBQ-conjugating_enzyme/RWD"/>
</dbReference>
<dbReference type="SUPFAM" id="SSF54495">
    <property type="entry name" value="UBC-like"/>
    <property type="match status" value="1"/>
</dbReference>
<reference evidence="3" key="1">
    <citation type="submission" date="2018-10" db="EMBL/GenBank/DDBJ databases">
        <title>Transcriptome assembly of Aceria tosichella (Wheat curl mite) Type 2.</title>
        <authorList>
            <person name="Scully E.D."/>
            <person name="Geib S.M."/>
            <person name="Palmer N.A."/>
            <person name="Gupta A.K."/>
            <person name="Sarath G."/>
            <person name="Tatineni S."/>
        </authorList>
    </citation>
    <scope>NUCLEOTIDE SEQUENCE</scope>
    <source>
        <strain evidence="3">LincolnNE</strain>
    </source>
</reference>
<evidence type="ECO:0000256" key="1">
    <source>
        <dbReference type="SAM" id="SignalP"/>
    </source>
</evidence>
<dbReference type="AlphaFoldDB" id="A0A6G1SAC7"/>
<proteinExistence type="predicted"/>
<dbReference type="Gene3D" id="3.10.110.10">
    <property type="entry name" value="Ubiquitin Conjugating Enzyme"/>
    <property type="match status" value="1"/>
</dbReference>
<sequence>MSPVASVLVVVLVAIVIPQVAPSRNAKPDPSRASKRLMKELKKFYESDSYKNNVFTVELVNNNLYEWRVKLFKVDPDSRLDKDLKRLRAEGEKDYIILHLLYPENYPFSPPFVRVVYPHMYSVNQFILTGGVICTELLTENGWSSAYTIESLILQIAVLVAGAKVDPNKGSGMPPYSYEMAKKTYDTYLANKSWPRKPKDQL</sequence>
<evidence type="ECO:0000313" key="3">
    <source>
        <dbReference type="EMBL" id="MDE47348.1"/>
    </source>
</evidence>
<feature type="domain" description="UBC core" evidence="2">
    <location>
        <begin position="32"/>
        <end position="202"/>
    </location>
</feature>
<feature type="chain" id="PRO_5026296618" evidence="1">
    <location>
        <begin position="23"/>
        <end position="202"/>
    </location>
</feature>
<dbReference type="InterPro" id="IPR000608">
    <property type="entry name" value="UBC"/>
</dbReference>
<dbReference type="CDD" id="cd23802">
    <property type="entry name" value="UBCc_UBE2Q"/>
    <property type="match status" value="1"/>
</dbReference>
<keyword evidence="1" id="KW-0732">Signal</keyword>
<dbReference type="Pfam" id="PF00179">
    <property type="entry name" value="UQ_con"/>
    <property type="match status" value="1"/>
</dbReference>
<protein>
    <submittedName>
        <fullName evidence="3">Ubiquitin-conjugating enzyme E2 Q2</fullName>
    </submittedName>
</protein>
<dbReference type="PROSITE" id="PS50127">
    <property type="entry name" value="UBC_2"/>
    <property type="match status" value="1"/>
</dbReference>
<accession>A0A6G1SAC7</accession>
<feature type="signal peptide" evidence="1">
    <location>
        <begin position="1"/>
        <end position="22"/>
    </location>
</feature>
<dbReference type="EMBL" id="GGYP01002577">
    <property type="protein sequence ID" value="MDE47348.1"/>
    <property type="molecule type" value="Transcribed_RNA"/>
</dbReference>